<reference evidence="2 3" key="1">
    <citation type="submission" date="2018-09" db="EMBL/GenBank/DDBJ databases">
        <title>Genomic investigation of the strawberry pathogen Phytophthora fragariae indicates pathogenicity is determined by transcriptional variation in three key races.</title>
        <authorList>
            <person name="Adams T.M."/>
            <person name="Armitage A.D."/>
            <person name="Sobczyk M.K."/>
            <person name="Bates H.J."/>
            <person name="Dunwell J.M."/>
            <person name="Nellist C.F."/>
            <person name="Harrison R.J."/>
        </authorList>
    </citation>
    <scope>NUCLEOTIDE SEQUENCE [LARGE SCALE GENOMIC DNA]</scope>
    <source>
        <strain evidence="2 3">SCRP249</strain>
    </source>
</reference>
<sequence>MNNAEAVKLLFKNPTQTECACSICDIVVKQLYSTGYKNLMTHLRSHHVGFKAATEECAKKGCTPIRSMFVHKDAADTYGVVDGKICVELAGEKFVLVFDGFTDSAKHAIAIFAVTKKGVRFMAFSPFPDFDRGLAKIQGGGDFTLLRNERKALNRLLREPQDQPRTVGTSSTLNKSKRKSAAEELDEKISKKARKRSTRQSKYLDASWIPATSVVVERFFSTVKSTIGYLRKSISSETLEVIMLLKLNWDLVTLVGVSSAIVQSKYNNEQEVAEQELEEC</sequence>
<feature type="compositionally biased region" description="Polar residues" evidence="1">
    <location>
        <begin position="163"/>
        <end position="174"/>
    </location>
</feature>
<comment type="caution">
    <text evidence="2">The sequence shown here is derived from an EMBL/GenBank/DDBJ whole genome shotgun (WGS) entry which is preliminary data.</text>
</comment>
<feature type="region of interest" description="Disordered" evidence="1">
    <location>
        <begin position="159"/>
        <end position="193"/>
    </location>
</feature>
<evidence type="ECO:0000256" key="1">
    <source>
        <dbReference type="SAM" id="MobiDB-lite"/>
    </source>
</evidence>
<evidence type="ECO:0000313" key="2">
    <source>
        <dbReference type="EMBL" id="KAE8974049.1"/>
    </source>
</evidence>
<organism evidence="2 3">
    <name type="scientific">Phytophthora rubi</name>
    <dbReference type="NCBI Taxonomy" id="129364"/>
    <lineage>
        <taxon>Eukaryota</taxon>
        <taxon>Sar</taxon>
        <taxon>Stramenopiles</taxon>
        <taxon>Oomycota</taxon>
        <taxon>Peronosporomycetes</taxon>
        <taxon>Peronosporales</taxon>
        <taxon>Peronosporaceae</taxon>
        <taxon>Phytophthora</taxon>
    </lineage>
</organism>
<evidence type="ECO:0008006" key="4">
    <source>
        <dbReference type="Google" id="ProtNLM"/>
    </source>
</evidence>
<name>A0A6A3HTU4_9STRA</name>
<dbReference type="PANTHER" id="PTHR40866">
    <property type="entry name" value="BED-TYPE DOMAIN-CONTAINING PROTEIN"/>
    <property type="match status" value="1"/>
</dbReference>
<dbReference type="InterPro" id="IPR012337">
    <property type="entry name" value="RNaseH-like_sf"/>
</dbReference>
<dbReference type="AlphaFoldDB" id="A0A6A3HTU4"/>
<evidence type="ECO:0000313" key="3">
    <source>
        <dbReference type="Proteomes" id="UP000429607"/>
    </source>
</evidence>
<dbReference type="EMBL" id="QXFV01003768">
    <property type="protein sequence ID" value="KAE8974049.1"/>
    <property type="molecule type" value="Genomic_DNA"/>
</dbReference>
<proteinExistence type="predicted"/>
<accession>A0A6A3HTU4</accession>
<dbReference type="Proteomes" id="UP000429607">
    <property type="component" value="Unassembled WGS sequence"/>
</dbReference>
<dbReference type="PANTHER" id="PTHR40866:SF1">
    <property type="entry name" value="BED-TYPE DOMAIN-CONTAINING PROTEIN"/>
    <property type="match status" value="1"/>
</dbReference>
<protein>
    <recommendedName>
        <fullName evidence="4">BED-type domain-containing protein</fullName>
    </recommendedName>
</protein>
<gene>
    <name evidence="2" type="ORF">PR001_g26123</name>
</gene>
<dbReference type="SUPFAM" id="SSF53098">
    <property type="entry name" value="Ribonuclease H-like"/>
    <property type="match status" value="1"/>
</dbReference>